<dbReference type="AlphaFoldDB" id="A0A0K2TDN0"/>
<organism evidence="1">
    <name type="scientific">Lepeophtheirus salmonis</name>
    <name type="common">Salmon louse</name>
    <name type="synonym">Caligus salmonis</name>
    <dbReference type="NCBI Taxonomy" id="72036"/>
    <lineage>
        <taxon>Eukaryota</taxon>
        <taxon>Metazoa</taxon>
        <taxon>Ecdysozoa</taxon>
        <taxon>Arthropoda</taxon>
        <taxon>Crustacea</taxon>
        <taxon>Multicrustacea</taxon>
        <taxon>Hexanauplia</taxon>
        <taxon>Copepoda</taxon>
        <taxon>Siphonostomatoida</taxon>
        <taxon>Caligidae</taxon>
        <taxon>Lepeophtheirus</taxon>
    </lineage>
</organism>
<name>A0A0K2TDN0_LEPSM</name>
<sequence>MLFLFIEMEVVSFNTTTQKKNYITCLMI</sequence>
<reference evidence="1" key="1">
    <citation type="submission" date="2014-05" db="EMBL/GenBank/DDBJ databases">
        <authorList>
            <person name="Chronopoulou M."/>
        </authorList>
    </citation>
    <scope>NUCLEOTIDE SEQUENCE</scope>
    <source>
        <tissue evidence="1">Whole organism</tissue>
    </source>
</reference>
<accession>A0A0K2TDN0</accession>
<protein>
    <submittedName>
        <fullName evidence="1">Uncharacterized protein</fullName>
    </submittedName>
</protein>
<proteinExistence type="predicted"/>
<dbReference type="EMBL" id="HACA01006762">
    <property type="protein sequence ID" value="CDW24123.1"/>
    <property type="molecule type" value="Transcribed_RNA"/>
</dbReference>
<evidence type="ECO:0000313" key="1">
    <source>
        <dbReference type="EMBL" id="CDW24123.1"/>
    </source>
</evidence>